<dbReference type="EMBL" id="PDCK01000039">
    <property type="protein sequence ID" value="PRQ56008.1"/>
    <property type="molecule type" value="Genomic_DNA"/>
</dbReference>
<organism evidence="1 2">
    <name type="scientific">Rosa chinensis</name>
    <name type="common">China rose</name>
    <dbReference type="NCBI Taxonomy" id="74649"/>
    <lineage>
        <taxon>Eukaryota</taxon>
        <taxon>Viridiplantae</taxon>
        <taxon>Streptophyta</taxon>
        <taxon>Embryophyta</taxon>
        <taxon>Tracheophyta</taxon>
        <taxon>Spermatophyta</taxon>
        <taxon>Magnoliopsida</taxon>
        <taxon>eudicotyledons</taxon>
        <taxon>Gunneridae</taxon>
        <taxon>Pentapetalae</taxon>
        <taxon>rosids</taxon>
        <taxon>fabids</taxon>
        <taxon>Rosales</taxon>
        <taxon>Rosaceae</taxon>
        <taxon>Rosoideae</taxon>
        <taxon>Rosoideae incertae sedis</taxon>
        <taxon>Rosa</taxon>
    </lineage>
</organism>
<protein>
    <submittedName>
        <fullName evidence="1">Uncharacterized protein</fullName>
    </submittedName>
</protein>
<accession>A0A2P6SBE6</accession>
<keyword evidence="2" id="KW-1185">Reference proteome</keyword>
<evidence type="ECO:0000313" key="1">
    <source>
        <dbReference type="EMBL" id="PRQ56008.1"/>
    </source>
</evidence>
<proteinExistence type="predicted"/>
<gene>
    <name evidence="1" type="ORF">RchiOBHm_Chr1g0331021</name>
</gene>
<sequence length="87" mass="9634">MVNFYWSIWRNRFSICSDGEVSAGTSVLIEFGSAPMVKFLLEDLEKSGCGILDGSCWAVHCEKKIAGVYTRRGWGVFCGPHHACSEV</sequence>
<name>A0A2P6SBE6_ROSCH</name>
<evidence type="ECO:0000313" key="2">
    <source>
        <dbReference type="Proteomes" id="UP000238479"/>
    </source>
</evidence>
<comment type="caution">
    <text evidence="1">The sequence shown here is derived from an EMBL/GenBank/DDBJ whole genome shotgun (WGS) entry which is preliminary data.</text>
</comment>
<dbReference type="Gramene" id="PRQ56008">
    <property type="protein sequence ID" value="PRQ56008"/>
    <property type="gene ID" value="RchiOBHm_Chr1g0331021"/>
</dbReference>
<dbReference type="Proteomes" id="UP000238479">
    <property type="component" value="Chromosome 1"/>
</dbReference>
<dbReference type="AlphaFoldDB" id="A0A2P6SBE6"/>
<reference evidence="1 2" key="1">
    <citation type="journal article" date="2018" name="Nat. Genet.">
        <title>The Rosa genome provides new insights in the design of modern roses.</title>
        <authorList>
            <person name="Bendahmane M."/>
        </authorList>
    </citation>
    <scope>NUCLEOTIDE SEQUENCE [LARGE SCALE GENOMIC DNA]</scope>
    <source>
        <strain evidence="2">cv. Old Blush</strain>
    </source>
</reference>